<gene>
    <name evidence="2" type="ORF">PR001_g18507</name>
</gene>
<sequence>MATHAALITAFRSLLWTDNLAAWTSPVEAALASAKVVLHGLSLLVSNRTTVKCPILIASSSAEATPVGP</sequence>
<accession>A0A6A3K2T8</accession>
<keyword evidence="1" id="KW-0732">Signal</keyword>
<evidence type="ECO:0000313" key="3">
    <source>
        <dbReference type="Proteomes" id="UP000429607"/>
    </source>
</evidence>
<dbReference type="Proteomes" id="UP000429607">
    <property type="component" value="Unassembled WGS sequence"/>
</dbReference>
<dbReference type="EMBL" id="QXFV01001635">
    <property type="protein sequence ID" value="KAE9001489.1"/>
    <property type="molecule type" value="Genomic_DNA"/>
</dbReference>
<dbReference type="AlphaFoldDB" id="A0A6A3K2T8"/>
<protein>
    <recommendedName>
        <fullName evidence="4">Secreted protein</fullName>
    </recommendedName>
</protein>
<reference evidence="2 3" key="1">
    <citation type="submission" date="2018-09" db="EMBL/GenBank/DDBJ databases">
        <title>Genomic investigation of the strawberry pathogen Phytophthora fragariae indicates pathogenicity is determined by transcriptional variation in three key races.</title>
        <authorList>
            <person name="Adams T.M."/>
            <person name="Armitage A.D."/>
            <person name="Sobczyk M.K."/>
            <person name="Bates H.J."/>
            <person name="Dunwell J.M."/>
            <person name="Nellist C.F."/>
            <person name="Harrison R.J."/>
        </authorList>
    </citation>
    <scope>NUCLEOTIDE SEQUENCE [LARGE SCALE GENOMIC DNA]</scope>
    <source>
        <strain evidence="2 3">SCRP249</strain>
    </source>
</reference>
<comment type="caution">
    <text evidence="2">The sequence shown here is derived from an EMBL/GenBank/DDBJ whole genome shotgun (WGS) entry which is preliminary data.</text>
</comment>
<proteinExistence type="predicted"/>
<evidence type="ECO:0000313" key="2">
    <source>
        <dbReference type="EMBL" id="KAE9001489.1"/>
    </source>
</evidence>
<evidence type="ECO:0008006" key="4">
    <source>
        <dbReference type="Google" id="ProtNLM"/>
    </source>
</evidence>
<evidence type="ECO:0000256" key="1">
    <source>
        <dbReference type="SAM" id="SignalP"/>
    </source>
</evidence>
<name>A0A6A3K2T8_9STRA</name>
<feature type="signal peptide" evidence="1">
    <location>
        <begin position="1"/>
        <end position="29"/>
    </location>
</feature>
<organism evidence="2 3">
    <name type="scientific">Phytophthora rubi</name>
    <dbReference type="NCBI Taxonomy" id="129364"/>
    <lineage>
        <taxon>Eukaryota</taxon>
        <taxon>Sar</taxon>
        <taxon>Stramenopiles</taxon>
        <taxon>Oomycota</taxon>
        <taxon>Peronosporomycetes</taxon>
        <taxon>Peronosporales</taxon>
        <taxon>Peronosporaceae</taxon>
        <taxon>Phytophthora</taxon>
    </lineage>
</organism>
<feature type="chain" id="PRO_5025523474" description="Secreted protein" evidence="1">
    <location>
        <begin position="30"/>
        <end position="69"/>
    </location>
</feature>